<evidence type="ECO:0000313" key="1">
    <source>
        <dbReference type="EMBL" id="TCO86441.1"/>
    </source>
</evidence>
<sequence length="217" mass="24943">MGTDHFMWSGSGNLAFECDHGILGDSPDRAGGTISSAFTGADGAFFGRVYQNLFLPTWYCSDSNGLYSSDRQLLYSLSVRFSDECFLWLYTVAAQFSIWASGNCVHAGLLMSTIFHLYSVDDPDFERSFIPNGQGFSGQFEALSGDFQHNNPWLWFGKLYKPCDFKNCFKKFFLTKNKILGRYYVNKPYIVFCYKNENLRNIFVKNVFDFLNNYDYN</sequence>
<gene>
    <name evidence="1" type="ORF">EV212_101228</name>
</gene>
<reference evidence="1 2" key="1">
    <citation type="submission" date="2019-03" db="EMBL/GenBank/DDBJ databases">
        <title>Genomic Encyclopedia of Type Strains, Phase IV (KMG-IV): sequencing the most valuable type-strain genomes for metagenomic binning, comparative biology and taxonomic classification.</title>
        <authorList>
            <person name="Goeker M."/>
        </authorList>
    </citation>
    <scope>NUCLEOTIDE SEQUENCE [LARGE SCALE GENOMIC DNA]</scope>
    <source>
        <strain evidence="1 2">DSM 28559</strain>
    </source>
</reference>
<protein>
    <submittedName>
        <fullName evidence="1">Uncharacterized protein</fullName>
    </submittedName>
</protein>
<organism evidence="1 2">
    <name type="scientific">Frisingicoccus caecimuris</name>
    <dbReference type="NCBI Taxonomy" id="1796636"/>
    <lineage>
        <taxon>Bacteria</taxon>
        <taxon>Bacillati</taxon>
        <taxon>Bacillota</taxon>
        <taxon>Clostridia</taxon>
        <taxon>Lachnospirales</taxon>
        <taxon>Lachnospiraceae</taxon>
        <taxon>Frisingicoccus</taxon>
    </lineage>
</organism>
<dbReference type="EMBL" id="SLXA01000001">
    <property type="protein sequence ID" value="TCO86441.1"/>
    <property type="molecule type" value="Genomic_DNA"/>
</dbReference>
<accession>A0A4R2LFK9</accession>
<keyword evidence="2" id="KW-1185">Reference proteome</keyword>
<evidence type="ECO:0000313" key="2">
    <source>
        <dbReference type="Proteomes" id="UP000295711"/>
    </source>
</evidence>
<comment type="caution">
    <text evidence="1">The sequence shown here is derived from an EMBL/GenBank/DDBJ whole genome shotgun (WGS) entry which is preliminary data.</text>
</comment>
<proteinExistence type="predicted"/>
<dbReference type="AlphaFoldDB" id="A0A4R2LFK9"/>
<dbReference type="Proteomes" id="UP000295711">
    <property type="component" value="Unassembled WGS sequence"/>
</dbReference>
<name>A0A4R2LFK9_9FIRM</name>